<evidence type="ECO:0000313" key="1">
    <source>
        <dbReference type="EMBL" id="KAI6654622.1"/>
    </source>
</evidence>
<organism evidence="1 2">
    <name type="scientific">Oopsacas minuta</name>
    <dbReference type="NCBI Taxonomy" id="111878"/>
    <lineage>
        <taxon>Eukaryota</taxon>
        <taxon>Metazoa</taxon>
        <taxon>Porifera</taxon>
        <taxon>Hexactinellida</taxon>
        <taxon>Hexasterophora</taxon>
        <taxon>Lyssacinosida</taxon>
        <taxon>Leucopsacidae</taxon>
        <taxon>Oopsacas</taxon>
    </lineage>
</organism>
<name>A0AAV7K0B0_9METZ</name>
<gene>
    <name evidence="1" type="ORF">LOD99_1017</name>
</gene>
<reference evidence="1 2" key="1">
    <citation type="journal article" date="2023" name="BMC Biol.">
        <title>The compact genome of the sponge Oopsacas minuta (Hexactinellida) is lacking key metazoan core genes.</title>
        <authorList>
            <person name="Santini S."/>
            <person name="Schenkelaars Q."/>
            <person name="Jourda C."/>
            <person name="Duchesne M."/>
            <person name="Belahbib H."/>
            <person name="Rocher C."/>
            <person name="Selva M."/>
            <person name="Riesgo A."/>
            <person name="Vervoort M."/>
            <person name="Leys S.P."/>
            <person name="Kodjabachian L."/>
            <person name="Le Bivic A."/>
            <person name="Borchiellini C."/>
            <person name="Claverie J.M."/>
            <person name="Renard E."/>
        </authorList>
    </citation>
    <scope>NUCLEOTIDE SEQUENCE [LARGE SCALE GENOMIC DNA]</scope>
    <source>
        <strain evidence="1">SPO-2</strain>
    </source>
</reference>
<keyword evidence="2" id="KW-1185">Reference proteome</keyword>
<comment type="caution">
    <text evidence="1">The sequence shown here is derived from an EMBL/GenBank/DDBJ whole genome shotgun (WGS) entry which is preliminary data.</text>
</comment>
<accession>A0AAV7K0B0</accession>
<evidence type="ECO:0000313" key="2">
    <source>
        <dbReference type="Proteomes" id="UP001165289"/>
    </source>
</evidence>
<dbReference type="Proteomes" id="UP001165289">
    <property type="component" value="Unassembled WGS sequence"/>
</dbReference>
<sequence length="107" mass="11878">MPLTNHPEKRSPFYKLAPNKTPQSQQINLYPQLVSACKVISICAKCVRNRIPKNTPPSATPVHANIQNTTKSLWRSEEFNIQANQALLSNSAPFHLGKAAECSKVHS</sequence>
<protein>
    <submittedName>
        <fullName evidence="1">Uncharacterized protein</fullName>
    </submittedName>
</protein>
<dbReference type="AlphaFoldDB" id="A0AAV7K0B0"/>
<dbReference type="EMBL" id="JAKMXF010000222">
    <property type="protein sequence ID" value="KAI6654622.1"/>
    <property type="molecule type" value="Genomic_DNA"/>
</dbReference>
<proteinExistence type="predicted"/>